<dbReference type="AlphaFoldDB" id="A0A2U3LGQ9"/>
<dbReference type="Proteomes" id="UP000238916">
    <property type="component" value="Unassembled WGS sequence"/>
</dbReference>
<dbReference type="EMBL" id="OMOF01000445">
    <property type="protein sequence ID" value="SPF51137.1"/>
    <property type="molecule type" value="Genomic_DNA"/>
</dbReference>
<evidence type="ECO:0000313" key="1">
    <source>
        <dbReference type="EMBL" id="SPF51137.1"/>
    </source>
</evidence>
<protein>
    <submittedName>
        <fullName evidence="1">Uncharacterized protein</fullName>
    </submittedName>
</protein>
<accession>A0A2U3LGQ9</accession>
<proteinExistence type="predicted"/>
<gene>
    <name evidence="1" type="ORF">SBF1_50021</name>
</gene>
<evidence type="ECO:0000313" key="2">
    <source>
        <dbReference type="Proteomes" id="UP000238916"/>
    </source>
</evidence>
<sequence>MVVSITQSQRTIAKRGALSVFSKAKEAGRLYGHQPRMKASVMP</sequence>
<name>A0A2U3LGQ9_9FIRM</name>
<organism evidence="1 2">
    <name type="scientific">Candidatus Desulfosporosinus infrequens</name>
    <dbReference type="NCBI Taxonomy" id="2043169"/>
    <lineage>
        <taxon>Bacteria</taxon>
        <taxon>Bacillati</taxon>
        <taxon>Bacillota</taxon>
        <taxon>Clostridia</taxon>
        <taxon>Eubacteriales</taxon>
        <taxon>Desulfitobacteriaceae</taxon>
        <taxon>Desulfosporosinus</taxon>
    </lineage>
</organism>
<reference evidence="2" key="1">
    <citation type="submission" date="2018-02" db="EMBL/GenBank/DDBJ databases">
        <authorList>
            <person name="Hausmann B."/>
        </authorList>
    </citation>
    <scope>NUCLEOTIDE SEQUENCE [LARGE SCALE GENOMIC DNA]</scope>
    <source>
        <strain evidence="2">Peat soil MAG SbF1</strain>
    </source>
</reference>